<reference evidence="3 4" key="1">
    <citation type="submission" date="2020-12" db="EMBL/GenBank/DDBJ databases">
        <title>A novel species.</title>
        <authorList>
            <person name="Li K."/>
        </authorList>
    </citation>
    <scope>NUCLEOTIDE SEQUENCE [LARGE SCALE GENOMIC DNA]</scope>
    <source>
        <strain evidence="3 4">ZYC-3</strain>
    </source>
</reference>
<feature type="region of interest" description="Disordered" evidence="1">
    <location>
        <begin position="227"/>
        <end position="263"/>
    </location>
</feature>
<dbReference type="EMBL" id="CP066831">
    <property type="protein sequence ID" value="QQM41581.1"/>
    <property type="molecule type" value="Genomic_DNA"/>
</dbReference>
<sequence>MTRTGRKGHHRSKKKRIALMLAPVVAAAVAVPLMNQAGAATPSEVSKDCAEDSAKLDNCEFVDVQVKRNSLGANKRVSTVTDNCGSTTAATKDFSVSASVTRSITLEDGFTAAADSKLGNSFFEIGAKFNTTEFSIKRDDTGTGFDFSRTDTVKADHLGFFMWSEKRTDVSGFLKATYKEEQNGQKVFFSPSEGGTSVHVFYPQLLKNGTPDGRLWLRNVKCGTPEASGIQNSSNSIRTEPGFEEGGTNVSDVEIPLSEIPAP</sequence>
<dbReference type="KEGG" id="slf:JEQ17_20380"/>
<proteinExistence type="predicted"/>
<organism evidence="3 4">
    <name type="scientific">Streptomyces liliifuscus</name>
    <dbReference type="NCBI Taxonomy" id="2797636"/>
    <lineage>
        <taxon>Bacteria</taxon>
        <taxon>Bacillati</taxon>
        <taxon>Actinomycetota</taxon>
        <taxon>Actinomycetes</taxon>
        <taxon>Kitasatosporales</taxon>
        <taxon>Streptomycetaceae</taxon>
        <taxon>Streptomyces</taxon>
    </lineage>
</organism>
<dbReference type="RefSeq" id="WP_200396572.1">
    <property type="nucleotide sequence ID" value="NZ_CP066831.1"/>
</dbReference>
<gene>
    <name evidence="3" type="ORF">JEQ17_20380</name>
</gene>
<dbReference type="AlphaFoldDB" id="A0A7T7I5U7"/>
<keyword evidence="4" id="KW-1185">Reference proteome</keyword>
<keyword evidence="2" id="KW-0732">Signal</keyword>
<evidence type="ECO:0000256" key="2">
    <source>
        <dbReference type="SAM" id="SignalP"/>
    </source>
</evidence>
<dbReference type="Proteomes" id="UP000595636">
    <property type="component" value="Chromosome"/>
</dbReference>
<feature type="signal peptide" evidence="2">
    <location>
        <begin position="1"/>
        <end position="39"/>
    </location>
</feature>
<evidence type="ECO:0000256" key="1">
    <source>
        <dbReference type="SAM" id="MobiDB-lite"/>
    </source>
</evidence>
<evidence type="ECO:0000313" key="4">
    <source>
        <dbReference type="Proteomes" id="UP000595636"/>
    </source>
</evidence>
<feature type="compositionally biased region" description="Polar residues" evidence="1">
    <location>
        <begin position="229"/>
        <end position="238"/>
    </location>
</feature>
<feature type="chain" id="PRO_5032776861" evidence="2">
    <location>
        <begin position="40"/>
        <end position="263"/>
    </location>
</feature>
<name>A0A7T7I5U7_9ACTN</name>
<evidence type="ECO:0000313" key="3">
    <source>
        <dbReference type="EMBL" id="QQM41581.1"/>
    </source>
</evidence>
<accession>A0A7T7I5U7</accession>
<protein>
    <submittedName>
        <fullName evidence="3">Uncharacterized protein</fullName>
    </submittedName>
</protein>